<evidence type="ECO:0000313" key="4">
    <source>
        <dbReference type="WBParaSite" id="SBAD_0000733801-mRNA-1"/>
    </source>
</evidence>
<sequence length="416" mass="48100">MLSVWETSLSESVLPASERSRFETTVIPRLSQLLRIYEVFRWLGDLKIAADSDSTSLIQMPVEMSITSTSFLQPITGTSNEGEVNLIDDLLKLVTIYLMPVANCAVDGEASSYDLRSLALNFPEFIAAVLSTLWPTDPRMLICEYFRRKGLYRQLVDFCERFDPWLTELGVSRMFYEGEAWLQLGEPDKALQCFLGCYISVTSQDMDFLNRFGFVNTSQDKLSFFLTVSHLFCEQGYQQHVIDICTKGLQCSSGHEPSLPLTWTKLFKALLKLGRFEEALTAVQKNPDSNCQKSCFRQLILKMDEENLHQQMITFKYGKLEHQFVQLLEHRARTTELSKNNFYEILSRFFCFHGNYRRAAKYMYEMATKLKSEMYGLESLRQQTASFAACIHMLSLVSENYRWIVRKTVMVSNDRL</sequence>
<reference evidence="2 3" key="2">
    <citation type="submission" date="2018-11" db="EMBL/GenBank/DDBJ databases">
        <authorList>
            <consortium name="Pathogen Informatics"/>
        </authorList>
    </citation>
    <scope>NUCLEOTIDE SEQUENCE [LARGE SCALE GENOMIC DNA]</scope>
</reference>
<evidence type="ECO:0000313" key="2">
    <source>
        <dbReference type="EMBL" id="VDP11763.1"/>
    </source>
</evidence>
<dbReference type="GO" id="GO:0017056">
    <property type="term" value="F:structural constituent of nuclear pore"/>
    <property type="evidence" value="ECO:0007669"/>
    <property type="project" value="TreeGrafter"/>
</dbReference>
<feature type="domain" description="NUP160 middle TPR" evidence="1">
    <location>
        <begin position="134"/>
        <end position="396"/>
    </location>
</feature>
<keyword evidence="3" id="KW-1185">Reference proteome</keyword>
<name>A0A183ITX5_9BILA</name>
<dbReference type="PANTHER" id="PTHR21286">
    <property type="entry name" value="NUCLEAR PORE COMPLEX PROTEIN NUP160"/>
    <property type="match status" value="1"/>
</dbReference>
<dbReference type="AlphaFoldDB" id="A0A183ITX5"/>
<accession>A0A183ITX5</accession>
<protein>
    <submittedName>
        <fullName evidence="4">Tetratricopeptide repeat protein</fullName>
    </submittedName>
</protein>
<dbReference type="Pfam" id="PF23354">
    <property type="entry name" value="TPR_NUP160_120_M"/>
    <property type="match status" value="1"/>
</dbReference>
<dbReference type="InterPro" id="IPR056535">
    <property type="entry name" value="TPR_NUP160_M"/>
</dbReference>
<proteinExistence type="predicted"/>
<dbReference type="GO" id="GO:0005643">
    <property type="term" value="C:nuclear pore"/>
    <property type="evidence" value="ECO:0007669"/>
    <property type="project" value="TreeGrafter"/>
</dbReference>
<dbReference type="SUPFAM" id="SSF48452">
    <property type="entry name" value="TPR-like"/>
    <property type="match status" value="1"/>
</dbReference>
<gene>
    <name evidence="2" type="ORF">SBAD_LOCUS7072</name>
</gene>
<dbReference type="Gene3D" id="1.25.40.10">
    <property type="entry name" value="Tetratricopeptide repeat domain"/>
    <property type="match status" value="1"/>
</dbReference>
<dbReference type="OrthoDB" id="5792595at2759"/>
<dbReference type="WBParaSite" id="SBAD_0000733801-mRNA-1">
    <property type="protein sequence ID" value="SBAD_0000733801-mRNA-1"/>
    <property type="gene ID" value="SBAD_0000733801"/>
</dbReference>
<dbReference type="Proteomes" id="UP000270296">
    <property type="component" value="Unassembled WGS sequence"/>
</dbReference>
<dbReference type="InterPro" id="IPR011990">
    <property type="entry name" value="TPR-like_helical_dom_sf"/>
</dbReference>
<dbReference type="InterPro" id="IPR021717">
    <property type="entry name" value="Nucleoporin_Nup160"/>
</dbReference>
<evidence type="ECO:0000313" key="3">
    <source>
        <dbReference type="Proteomes" id="UP000270296"/>
    </source>
</evidence>
<organism evidence="4">
    <name type="scientific">Soboliphyme baturini</name>
    <dbReference type="NCBI Taxonomy" id="241478"/>
    <lineage>
        <taxon>Eukaryota</taxon>
        <taxon>Metazoa</taxon>
        <taxon>Ecdysozoa</taxon>
        <taxon>Nematoda</taxon>
        <taxon>Enoplea</taxon>
        <taxon>Dorylaimia</taxon>
        <taxon>Dioctophymatida</taxon>
        <taxon>Dioctophymatoidea</taxon>
        <taxon>Soboliphymatidae</taxon>
        <taxon>Soboliphyme</taxon>
    </lineage>
</organism>
<dbReference type="PANTHER" id="PTHR21286:SF0">
    <property type="entry name" value="NUCLEAR PORE COMPLEX PROTEIN NUP160"/>
    <property type="match status" value="1"/>
</dbReference>
<reference evidence="4" key="1">
    <citation type="submission" date="2016-06" db="UniProtKB">
        <authorList>
            <consortium name="WormBaseParasite"/>
        </authorList>
    </citation>
    <scope>IDENTIFICATION</scope>
</reference>
<evidence type="ECO:0000259" key="1">
    <source>
        <dbReference type="Pfam" id="PF23354"/>
    </source>
</evidence>
<dbReference type="EMBL" id="UZAM01010294">
    <property type="protein sequence ID" value="VDP11763.1"/>
    <property type="molecule type" value="Genomic_DNA"/>
</dbReference>